<evidence type="ECO:0000256" key="10">
    <source>
        <dbReference type="ARBA" id="ARBA00022840"/>
    </source>
</evidence>
<feature type="transmembrane region" description="Helical" evidence="15">
    <location>
        <begin position="32"/>
        <end position="52"/>
    </location>
</feature>
<dbReference type="InterPro" id="IPR003660">
    <property type="entry name" value="HAMP_dom"/>
</dbReference>
<dbReference type="PRINTS" id="PR00344">
    <property type="entry name" value="BCTRLSENSOR"/>
</dbReference>
<evidence type="ECO:0000256" key="9">
    <source>
        <dbReference type="ARBA" id="ARBA00022777"/>
    </source>
</evidence>
<keyword evidence="10" id="KW-0067">ATP-binding</keyword>
<dbReference type="GO" id="GO:0000155">
    <property type="term" value="F:phosphorelay sensor kinase activity"/>
    <property type="evidence" value="ECO:0007669"/>
    <property type="project" value="InterPro"/>
</dbReference>
<evidence type="ECO:0000256" key="14">
    <source>
        <dbReference type="SAM" id="Coils"/>
    </source>
</evidence>
<dbReference type="EC" id="2.7.13.3" evidence="3"/>
<keyword evidence="14" id="KW-0175">Coiled coil</keyword>
<evidence type="ECO:0000313" key="18">
    <source>
        <dbReference type="EMBL" id="ODS34779.1"/>
    </source>
</evidence>
<evidence type="ECO:0000256" key="13">
    <source>
        <dbReference type="ARBA" id="ARBA00023136"/>
    </source>
</evidence>
<dbReference type="GO" id="GO:0005886">
    <property type="term" value="C:plasma membrane"/>
    <property type="evidence" value="ECO:0007669"/>
    <property type="project" value="UniProtKB-SubCell"/>
</dbReference>
<proteinExistence type="predicted"/>
<keyword evidence="12" id="KW-0902">Two-component regulatory system</keyword>
<dbReference type="CDD" id="cd00082">
    <property type="entry name" value="HisKA"/>
    <property type="match status" value="1"/>
</dbReference>
<keyword evidence="13 15" id="KW-0472">Membrane</keyword>
<dbReference type="SMART" id="SM00304">
    <property type="entry name" value="HAMP"/>
    <property type="match status" value="1"/>
</dbReference>
<reference evidence="18 19" key="1">
    <citation type="submission" date="2016-07" db="EMBL/GenBank/DDBJ databases">
        <title>Draft genome of Scalindua rubra, obtained from a brine-seawater interface in the Red Sea, sheds light on salt adaptation in anammox bacteria.</title>
        <authorList>
            <person name="Speth D.R."/>
            <person name="Lagkouvardos I."/>
            <person name="Wang Y."/>
            <person name="Qian P.-Y."/>
            <person name="Dutilh B.E."/>
            <person name="Jetten M.S."/>
        </authorList>
    </citation>
    <scope>NUCLEOTIDE SEQUENCE [LARGE SCALE GENOMIC DNA]</scope>
    <source>
        <strain evidence="18">BSI-1</strain>
    </source>
</reference>
<evidence type="ECO:0000256" key="4">
    <source>
        <dbReference type="ARBA" id="ARBA00022475"/>
    </source>
</evidence>
<name>A0A1E3XGQ1_9BACT</name>
<organism evidence="18 19">
    <name type="scientific">Candidatus Scalindua rubra</name>
    <dbReference type="NCBI Taxonomy" id="1872076"/>
    <lineage>
        <taxon>Bacteria</taxon>
        <taxon>Pseudomonadati</taxon>
        <taxon>Planctomycetota</taxon>
        <taxon>Candidatus Brocadiia</taxon>
        <taxon>Candidatus Brocadiales</taxon>
        <taxon>Candidatus Scalinduaceae</taxon>
        <taxon>Candidatus Scalindua</taxon>
    </lineage>
</organism>
<comment type="catalytic activity">
    <reaction evidence="1">
        <text>ATP + protein L-histidine = ADP + protein N-phospho-L-histidine.</text>
        <dbReference type="EC" id="2.7.13.3"/>
    </reaction>
</comment>
<evidence type="ECO:0000256" key="3">
    <source>
        <dbReference type="ARBA" id="ARBA00012438"/>
    </source>
</evidence>
<evidence type="ECO:0000256" key="8">
    <source>
        <dbReference type="ARBA" id="ARBA00022741"/>
    </source>
</evidence>
<dbReference type="Gene3D" id="1.10.287.130">
    <property type="match status" value="1"/>
</dbReference>
<dbReference type="InterPro" id="IPR036097">
    <property type="entry name" value="HisK_dim/P_sf"/>
</dbReference>
<dbReference type="EMBL" id="MAYW01000001">
    <property type="protein sequence ID" value="ODS34779.1"/>
    <property type="molecule type" value="Genomic_DNA"/>
</dbReference>
<dbReference type="InterPro" id="IPR021796">
    <property type="entry name" value="Tll0287-like_dom"/>
</dbReference>
<dbReference type="InterPro" id="IPR050398">
    <property type="entry name" value="HssS/ArlS-like"/>
</dbReference>
<comment type="subcellular location">
    <subcellularLocation>
        <location evidence="2">Cell membrane</location>
        <topology evidence="2">Multi-pass membrane protein</topology>
    </subcellularLocation>
</comment>
<keyword evidence="8" id="KW-0547">Nucleotide-binding</keyword>
<keyword evidence="6" id="KW-0808">Transferase</keyword>
<dbReference type="InterPro" id="IPR005467">
    <property type="entry name" value="His_kinase_dom"/>
</dbReference>
<evidence type="ECO:0000259" key="16">
    <source>
        <dbReference type="PROSITE" id="PS50109"/>
    </source>
</evidence>
<keyword evidence="4" id="KW-1003">Cell membrane</keyword>
<dbReference type="PROSITE" id="PS50109">
    <property type="entry name" value="HIS_KIN"/>
    <property type="match status" value="1"/>
</dbReference>
<dbReference type="Pfam" id="PF02518">
    <property type="entry name" value="HATPase_c"/>
    <property type="match status" value="1"/>
</dbReference>
<dbReference type="Pfam" id="PF00512">
    <property type="entry name" value="HisKA"/>
    <property type="match status" value="1"/>
</dbReference>
<dbReference type="PROSITE" id="PS50885">
    <property type="entry name" value="HAMP"/>
    <property type="match status" value="1"/>
</dbReference>
<dbReference type="InterPro" id="IPR004358">
    <property type="entry name" value="Sig_transdc_His_kin-like_C"/>
</dbReference>
<dbReference type="PANTHER" id="PTHR45528:SF1">
    <property type="entry name" value="SENSOR HISTIDINE KINASE CPXA"/>
    <property type="match status" value="1"/>
</dbReference>
<dbReference type="GO" id="GO:0005524">
    <property type="term" value="F:ATP binding"/>
    <property type="evidence" value="ECO:0007669"/>
    <property type="project" value="UniProtKB-KW"/>
</dbReference>
<evidence type="ECO:0000313" key="19">
    <source>
        <dbReference type="Proteomes" id="UP000094056"/>
    </source>
</evidence>
<keyword evidence="11 15" id="KW-1133">Transmembrane helix</keyword>
<feature type="transmembrane region" description="Helical" evidence="15">
    <location>
        <begin position="232"/>
        <end position="253"/>
    </location>
</feature>
<dbReference type="CDD" id="cd06225">
    <property type="entry name" value="HAMP"/>
    <property type="match status" value="1"/>
</dbReference>
<dbReference type="Proteomes" id="UP000094056">
    <property type="component" value="Unassembled WGS sequence"/>
</dbReference>
<protein>
    <recommendedName>
        <fullName evidence="3">histidine kinase</fullName>
        <ecNumber evidence="3">2.7.13.3</ecNumber>
    </recommendedName>
</protein>
<dbReference type="InterPro" id="IPR003594">
    <property type="entry name" value="HATPase_dom"/>
</dbReference>
<keyword evidence="5" id="KW-0597">Phosphoprotein</keyword>
<dbReference type="SUPFAM" id="SSF158472">
    <property type="entry name" value="HAMP domain-like"/>
    <property type="match status" value="1"/>
</dbReference>
<evidence type="ECO:0000256" key="12">
    <source>
        <dbReference type="ARBA" id="ARBA00023012"/>
    </source>
</evidence>
<dbReference type="Gene3D" id="3.30.450.290">
    <property type="match status" value="1"/>
</dbReference>
<evidence type="ECO:0000256" key="2">
    <source>
        <dbReference type="ARBA" id="ARBA00004651"/>
    </source>
</evidence>
<keyword evidence="7 15" id="KW-0812">Transmembrane</keyword>
<gene>
    <name evidence="18" type="ORF">SCARUB_00039</name>
</gene>
<dbReference type="InterPro" id="IPR036890">
    <property type="entry name" value="HATPase_C_sf"/>
</dbReference>
<dbReference type="SMART" id="SM00388">
    <property type="entry name" value="HisKA"/>
    <property type="match status" value="1"/>
</dbReference>
<dbReference type="InterPro" id="IPR003661">
    <property type="entry name" value="HisK_dim/P_dom"/>
</dbReference>
<feature type="domain" description="Histidine kinase" evidence="16">
    <location>
        <begin position="336"/>
        <end position="555"/>
    </location>
</feature>
<dbReference type="PANTHER" id="PTHR45528">
    <property type="entry name" value="SENSOR HISTIDINE KINASE CPXA"/>
    <property type="match status" value="1"/>
</dbReference>
<dbReference type="SUPFAM" id="SSF47384">
    <property type="entry name" value="Homodimeric domain of signal transducing histidine kinase"/>
    <property type="match status" value="1"/>
</dbReference>
<dbReference type="AlphaFoldDB" id="A0A1E3XGQ1"/>
<dbReference type="Gene3D" id="3.30.565.10">
    <property type="entry name" value="Histidine kinase-like ATPase, C-terminal domain"/>
    <property type="match status" value="1"/>
</dbReference>
<dbReference type="Pfam" id="PF00672">
    <property type="entry name" value="HAMP"/>
    <property type="match status" value="1"/>
</dbReference>
<dbReference type="PATRIC" id="fig|1872076.5.peg.46"/>
<evidence type="ECO:0000256" key="5">
    <source>
        <dbReference type="ARBA" id="ARBA00022553"/>
    </source>
</evidence>
<sequence>MDNAKGILPIICQSIYTKGIIVFSKIKLGTKLLCFIAPILIVVMGIVFTWVIKREENLIREEIRKKTEVLAQKLEIVREYIADKQDIINTDPETGNITFKHLNPARVGAAISKKFSESTNYIMKQTSLDYRNPENAPDEYEIKMLKKFQATKNKNATWGEGYDEDGKKIMRYMFPLYIKEECMPCHGKPEYEGEVDITGYKKEGYRLGELRGAISVVAPAEHMEAVIKTNSLILFIIGIVSTISVVFLTYLLIRRFVKSPLSRTVAATRVIAKGDLSKRVDVESGDEFGELAESFNIMAESIEEKTKALEETSNNLEKANEGLRSLDKMKDNIIRDVSHELKSPLAQLRLALELWSEDLKEGRTDRSKKELFDGIIKENINRLNKTIENILELTSLESGREDYEKESTQLKELIVQVVKSSTLLAREKDLRLKSQLTDKLPNVFIDRQGITRVVTNLIDNAIKYSDSGEILISLQQKNSELEFSVKDSGIGISLPKDQYYKLFERFYQENATTTGAGVGLSICKAIIEAHGGELRAESKGNGKGSTFRFTLPLVTEREHLVKDQVNEEG</sequence>
<evidence type="ECO:0000256" key="15">
    <source>
        <dbReference type="SAM" id="Phobius"/>
    </source>
</evidence>
<feature type="domain" description="HAMP" evidence="17">
    <location>
        <begin position="255"/>
        <end position="307"/>
    </location>
</feature>
<dbReference type="Gene3D" id="6.10.340.10">
    <property type="match status" value="1"/>
</dbReference>
<dbReference type="SMART" id="SM00387">
    <property type="entry name" value="HATPase_c"/>
    <property type="match status" value="1"/>
</dbReference>
<dbReference type="FunFam" id="3.30.565.10:FF:000006">
    <property type="entry name" value="Sensor histidine kinase WalK"/>
    <property type="match status" value="1"/>
</dbReference>
<evidence type="ECO:0000259" key="17">
    <source>
        <dbReference type="PROSITE" id="PS50885"/>
    </source>
</evidence>
<dbReference type="SUPFAM" id="SSF55874">
    <property type="entry name" value="ATPase domain of HSP90 chaperone/DNA topoisomerase II/histidine kinase"/>
    <property type="match status" value="1"/>
</dbReference>
<accession>A0A1E3XGQ1</accession>
<feature type="coiled-coil region" evidence="14">
    <location>
        <begin position="299"/>
        <end position="329"/>
    </location>
</feature>
<evidence type="ECO:0000256" key="11">
    <source>
        <dbReference type="ARBA" id="ARBA00022989"/>
    </source>
</evidence>
<evidence type="ECO:0000256" key="6">
    <source>
        <dbReference type="ARBA" id="ARBA00022679"/>
    </source>
</evidence>
<keyword evidence="9 18" id="KW-0418">Kinase</keyword>
<evidence type="ECO:0000256" key="7">
    <source>
        <dbReference type="ARBA" id="ARBA00022692"/>
    </source>
</evidence>
<comment type="caution">
    <text evidence="18">The sequence shown here is derived from an EMBL/GenBank/DDBJ whole genome shotgun (WGS) entry which is preliminary data.</text>
</comment>
<dbReference type="Pfam" id="PF11845">
    <property type="entry name" value="Tll0287-like"/>
    <property type="match status" value="1"/>
</dbReference>
<evidence type="ECO:0000256" key="1">
    <source>
        <dbReference type="ARBA" id="ARBA00000085"/>
    </source>
</evidence>